<dbReference type="Pfam" id="PF23441">
    <property type="entry name" value="SDR"/>
    <property type="match status" value="1"/>
</dbReference>
<keyword evidence="5" id="KW-1185">Reference proteome</keyword>
<dbReference type="EMBL" id="JAPDMZ010000098">
    <property type="protein sequence ID" value="KAK0550144.1"/>
    <property type="molecule type" value="Genomic_DNA"/>
</dbReference>
<dbReference type="Gene3D" id="3.40.50.720">
    <property type="entry name" value="NAD(P)-binding Rossmann-like Domain"/>
    <property type="match status" value="1"/>
</dbReference>
<evidence type="ECO:0000256" key="1">
    <source>
        <dbReference type="ARBA" id="ARBA00006484"/>
    </source>
</evidence>
<dbReference type="SUPFAM" id="SSF51735">
    <property type="entry name" value="NAD(P)-binding Rossmann-fold domains"/>
    <property type="match status" value="1"/>
</dbReference>
<comment type="similarity">
    <text evidence="1">Belongs to the short-chain dehydrogenases/reductases (SDR) family.</text>
</comment>
<name>A0AAN6GP02_9BASI</name>
<dbReference type="GO" id="GO:0016491">
    <property type="term" value="F:oxidoreductase activity"/>
    <property type="evidence" value="ECO:0007669"/>
    <property type="project" value="UniProtKB-KW"/>
</dbReference>
<dbReference type="InterPro" id="IPR002347">
    <property type="entry name" value="SDR_fam"/>
</dbReference>
<keyword evidence="3" id="KW-0560">Oxidoreductase</keyword>
<comment type="caution">
    <text evidence="4">The sequence shown here is derived from an EMBL/GenBank/DDBJ whole genome shotgun (WGS) entry which is preliminary data.</text>
</comment>
<proteinExistence type="inferred from homology"/>
<dbReference type="InterPro" id="IPR057571">
    <property type="entry name" value="SDR_PhqE-like"/>
</dbReference>
<evidence type="ECO:0000256" key="3">
    <source>
        <dbReference type="ARBA" id="ARBA00023002"/>
    </source>
</evidence>
<sequence length="267" mass="28200">MSAVPKYISQLQNTKVLIIGGSSGIGLSVAAALIEEGACVVIASSRQAKVDEAIVRLNDPKLQYNADPSRVVGYTVDLQGPGAEESLRKFFDQVGTIDHLIYTAADPLPIKPLKEQTYESIVSTGNIRLFSTILAVKTAVYGGYLKEGGSIILTSGCAWQYPYADWTVICAYAGALVSLAKALALDLSSKSIRCNVIAPGPILTDVWKGVPDEAVKAMAASALTGKLGLPEWVAQSYVYALKSPNVNGECIGDDGGAYAPKRTGKDQ</sequence>
<evidence type="ECO:0008006" key="6">
    <source>
        <dbReference type="Google" id="ProtNLM"/>
    </source>
</evidence>
<organism evidence="4 5">
    <name type="scientific">Tilletia horrida</name>
    <dbReference type="NCBI Taxonomy" id="155126"/>
    <lineage>
        <taxon>Eukaryota</taxon>
        <taxon>Fungi</taxon>
        <taxon>Dikarya</taxon>
        <taxon>Basidiomycota</taxon>
        <taxon>Ustilaginomycotina</taxon>
        <taxon>Exobasidiomycetes</taxon>
        <taxon>Tilletiales</taxon>
        <taxon>Tilletiaceae</taxon>
        <taxon>Tilletia</taxon>
    </lineage>
</organism>
<evidence type="ECO:0000313" key="4">
    <source>
        <dbReference type="EMBL" id="KAK0550144.1"/>
    </source>
</evidence>
<reference evidence="4" key="1">
    <citation type="journal article" date="2023" name="PhytoFront">
        <title>Draft Genome Resources of Seven Strains of Tilletia horrida, Causal Agent of Kernel Smut of Rice.</title>
        <authorList>
            <person name="Khanal S."/>
            <person name="Antony Babu S."/>
            <person name="Zhou X.G."/>
        </authorList>
    </citation>
    <scope>NUCLEOTIDE SEQUENCE</scope>
    <source>
        <strain evidence="4">TX6</strain>
    </source>
</reference>
<protein>
    <recommendedName>
        <fullName evidence="6">NAD(P)-binding protein</fullName>
    </recommendedName>
</protein>
<dbReference type="PANTHER" id="PTHR43477:SF1">
    <property type="entry name" value="DIHYDROANTICAPSIN 7-DEHYDROGENASE"/>
    <property type="match status" value="1"/>
</dbReference>
<dbReference type="PANTHER" id="PTHR43477">
    <property type="entry name" value="DIHYDROANTICAPSIN 7-DEHYDROGENASE"/>
    <property type="match status" value="1"/>
</dbReference>
<dbReference type="InterPro" id="IPR051122">
    <property type="entry name" value="SDR_DHRS6-like"/>
</dbReference>
<accession>A0AAN6GP02</accession>
<dbReference type="InterPro" id="IPR036291">
    <property type="entry name" value="NAD(P)-bd_dom_sf"/>
</dbReference>
<dbReference type="AlphaFoldDB" id="A0AAN6GP02"/>
<evidence type="ECO:0000256" key="2">
    <source>
        <dbReference type="ARBA" id="ARBA00022857"/>
    </source>
</evidence>
<gene>
    <name evidence="4" type="ORF">OC846_003769</name>
</gene>
<evidence type="ECO:0000313" key="5">
    <source>
        <dbReference type="Proteomes" id="UP001176517"/>
    </source>
</evidence>
<dbReference type="PRINTS" id="PR00081">
    <property type="entry name" value="GDHRDH"/>
</dbReference>
<dbReference type="Proteomes" id="UP001176517">
    <property type="component" value="Unassembled WGS sequence"/>
</dbReference>
<dbReference type="CDD" id="cd05233">
    <property type="entry name" value="SDR_c"/>
    <property type="match status" value="1"/>
</dbReference>
<keyword evidence="2" id="KW-0521">NADP</keyword>